<evidence type="ECO:0000313" key="4">
    <source>
        <dbReference type="Proteomes" id="UP000825935"/>
    </source>
</evidence>
<dbReference type="SUPFAM" id="SSF51735">
    <property type="entry name" value="NAD(P)-binding Rossmann-fold domains"/>
    <property type="match status" value="1"/>
</dbReference>
<dbReference type="AlphaFoldDB" id="A0A8T2QQS4"/>
<evidence type="ECO:0000256" key="1">
    <source>
        <dbReference type="ARBA" id="ARBA00023002"/>
    </source>
</evidence>
<protein>
    <recommendedName>
        <fullName evidence="2">3-beta hydroxysteroid dehydrogenase/isomerase domain-containing protein</fullName>
    </recommendedName>
</protein>
<dbReference type="OrthoDB" id="2735536at2759"/>
<gene>
    <name evidence="3" type="ORF">KP509_33G052200</name>
</gene>
<name>A0A8T2QQS4_CERRI</name>
<reference evidence="3" key="1">
    <citation type="submission" date="2021-08" db="EMBL/GenBank/DDBJ databases">
        <title>WGS assembly of Ceratopteris richardii.</title>
        <authorList>
            <person name="Marchant D.B."/>
            <person name="Chen G."/>
            <person name="Jenkins J."/>
            <person name="Shu S."/>
            <person name="Leebens-Mack J."/>
            <person name="Grimwood J."/>
            <person name="Schmutz J."/>
            <person name="Soltis P."/>
            <person name="Soltis D."/>
            <person name="Chen Z.-H."/>
        </authorList>
    </citation>
    <scope>NUCLEOTIDE SEQUENCE</scope>
    <source>
        <strain evidence="3">Whitten #5841</strain>
        <tissue evidence="3">Leaf</tissue>
    </source>
</reference>
<accession>A0A8T2QQS4</accession>
<dbReference type="InterPro" id="IPR002225">
    <property type="entry name" value="3Beta_OHSteriod_DH/Estase"/>
</dbReference>
<keyword evidence="1" id="KW-0560">Oxidoreductase</keyword>
<keyword evidence="4" id="KW-1185">Reference proteome</keyword>
<dbReference type="GO" id="GO:0016616">
    <property type="term" value="F:oxidoreductase activity, acting on the CH-OH group of donors, NAD or NADP as acceptor"/>
    <property type="evidence" value="ECO:0007669"/>
    <property type="project" value="InterPro"/>
</dbReference>
<dbReference type="InterPro" id="IPR036291">
    <property type="entry name" value="NAD(P)-bd_dom_sf"/>
</dbReference>
<dbReference type="Gene3D" id="3.40.50.720">
    <property type="entry name" value="NAD(P)-binding Rossmann-like Domain"/>
    <property type="match status" value="1"/>
</dbReference>
<dbReference type="Proteomes" id="UP000825935">
    <property type="component" value="Chromosome 33"/>
</dbReference>
<evidence type="ECO:0000313" key="3">
    <source>
        <dbReference type="EMBL" id="KAH7285944.1"/>
    </source>
</evidence>
<dbReference type="PANTHER" id="PTHR10366">
    <property type="entry name" value="NAD DEPENDENT EPIMERASE/DEHYDRATASE"/>
    <property type="match status" value="1"/>
</dbReference>
<dbReference type="PANTHER" id="PTHR10366:SF852">
    <property type="entry name" value="CINNAMOYL-COA REDUCTASE CAD2"/>
    <property type="match status" value="1"/>
</dbReference>
<evidence type="ECO:0000259" key="2">
    <source>
        <dbReference type="Pfam" id="PF01073"/>
    </source>
</evidence>
<dbReference type="EMBL" id="CM035438">
    <property type="protein sequence ID" value="KAH7285944.1"/>
    <property type="molecule type" value="Genomic_DNA"/>
</dbReference>
<proteinExistence type="predicted"/>
<dbReference type="GO" id="GO:0006694">
    <property type="term" value="P:steroid biosynthetic process"/>
    <property type="evidence" value="ECO:0007669"/>
    <property type="project" value="InterPro"/>
</dbReference>
<comment type="caution">
    <text evidence="3">The sequence shown here is derived from an EMBL/GenBank/DDBJ whole genome shotgun (WGS) entry which is preliminary data.</text>
</comment>
<sequence length="75" mass="8389">MVDPSMQGTLNVLNAALQAGVRRAVMTSSIGAVAMDPHKDPNVFVDESCWSNLDYCKETKDLRRLMPIWCKLMSM</sequence>
<dbReference type="Pfam" id="PF01073">
    <property type="entry name" value="3Beta_HSD"/>
    <property type="match status" value="1"/>
</dbReference>
<feature type="domain" description="3-beta hydroxysteroid dehydrogenase/isomerase" evidence="2">
    <location>
        <begin position="5"/>
        <end position="48"/>
    </location>
</feature>
<dbReference type="InterPro" id="IPR050425">
    <property type="entry name" value="NAD(P)_dehydrat-like"/>
</dbReference>
<organism evidence="3 4">
    <name type="scientific">Ceratopteris richardii</name>
    <name type="common">Triangle waterfern</name>
    <dbReference type="NCBI Taxonomy" id="49495"/>
    <lineage>
        <taxon>Eukaryota</taxon>
        <taxon>Viridiplantae</taxon>
        <taxon>Streptophyta</taxon>
        <taxon>Embryophyta</taxon>
        <taxon>Tracheophyta</taxon>
        <taxon>Polypodiopsida</taxon>
        <taxon>Polypodiidae</taxon>
        <taxon>Polypodiales</taxon>
        <taxon>Pteridineae</taxon>
        <taxon>Pteridaceae</taxon>
        <taxon>Parkerioideae</taxon>
        <taxon>Ceratopteris</taxon>
    </lineage>
</organism>